<feature type="compositionally biased region" description="Polar residues" evidence="1">
    <location>
        <begin position="35"/>
        <end position="47"/>
    </location>
</feature>
<protein>
    <submittedName>
        <fullName evidence="2">Uncharacterized protein</fullName>
    </submittedName>
</protein>
<organism evidence="2 3">
    <name type="scientific">Purpureocillium lilacinum</name>
    <name type="common">Paecilomyces lilacinus</name>
    <dbReference type="NCBI Taxonomy" id="33203"/>
    <lineage>
        <taxon>Eukaryota</taxon>
        <taxon>Fungi</taxon>
        <taxon>Dikarya</taxon>
        <taxon>Ascomycota</taxon>
        <taxon>Pezizomycotina</taxon>
        <taxon>Sordariomycetes</taxon>
        <taxon>Hypocreomycetidae</taxon>
        <taxon>Hypocreales</taxon>
        <taxon>Ophiocordycipitaceae</taxon>
        <taxon>Purpureocillium</taxon>
    </lineage>
</organism>
<dbReference type="Proteomes" id="UP000245956">
    <property type="component" value="Unassembled WGS sequence"/>
</dbReference>
<reference evidence="2 3" key="1">
    <citation type="journal article" date="2016" name="Front. Microbiol.">
        <title>Genome and transcriptome sequences reveal the specific parasitism of the nematophagous Purpureocillium lilacinum 36-1.</title>
        <authorList>
            <person name="Xie J."/>
            <person name="Li S."/>
            <person name="Mo C."/>
            <person name="Xiao X."/>
            <person name="Peng D."/>
            <person name="Wang G."/>
            <person name="Xiao Y."/>
        </authorList>
    </citation>
    <scope>NUCLEOTIDE SEQUENCE [LARGE SCALE GENOMIC DNA]</scope>
    <source>
        <strain evidence="2 3">36-1</strain>
    </source>
</reference>
<evidence type="ECO:0000313" key="3">
    <source>
        <dbReference type="Proteomes" id="UP000245956"/>
    </source>
</evidence>
<accession>A0A2U3E755</accession>
<feature type="region of interest" description="Disordered" evidence="1">
    <location>
        <begin position="1"/>
        <end position="49"/>
    </location>
</feature>
<dbReference type="AlphaFoldDB" id="A0A2U3E755"/>
<feature type="compositionally biased region" description="Basic and acidic residues" evidence="1">
    <location>
        <begin position="15"/>
        <end position="34"/>
    </location>
</feature>
<evidence type="ECO:0000313" key="2">
    <source>
        <dbReference type="EMBL" id="PWI70304.1"/>
    </source>
</evidence>
<proteinExistence type="predicted"/>
<name>A0A2U3E755_PURLI</name>
<feature type="region of interest" description="Disordered" evidence="1">
    <location>
        <begin position="167"/>
        <end position="202"/>
    </location>
</feature>
<evidence type="ECO:0000256" key="1">
    <source>
        <dbReference type="SAM" id="MobiDB-lite"/>
    </source>
</evidence>
<sequence>MGFGTGGGGAGGVEVADKPRGRWMMDDDWAREQQHGTSGSVGNTTDQVGDGVCVRQSQCRWSPRARGPPSPDPSIHPSVRYGQRPWSVVAWVSVVFLCAGPVPVCESNLLARSSAVTSCLAVRPPVHPAERATGVTDWTLPSVAQSPSLLLPVTPSLLLPPALRATDLKQQQGQQQREQTKAAGAIRRHETRPERPLPPPRIATIATSNSKPALACIRGLHRSTSPPASRLERRRALAATSSGAPARPDAWWSRLQPPLLPHSSRCRPSSVLGTSPRRTIGATPVLSLPPPVISALVSAHGPAGLVVRSSHRRRRRRSQHH</sequence>
<dbReference type="EMBL" id="LCWV01000009">
    <property type="protein sequence ID" value="PWI70304.1"/>
    <property type="molecule type" value="Genomic_DNA"/>
</dbReference>
<comment type="caution">
    <text evidence="2">The sequence shown here is derived from an EMBL/GenBank/DDBJ whole genome shotgun (WGS) entry which is preliminary data.</text>
</comment>
<feature type="compositionally biased region" description="Gly residues" evidence="1">
    <location>
        <begin position="1"/>
        <end position="12"/>
    </location>
</feature>
<gene>
    <name evidence="2" type="ORF">PCL_12703</name>
</gene>